<organism evidence="3 4">
    <name type="scientific">Cruoricaptor ignavus</name>
    <dbReference type="NCBI Taxonomy" id="1118202"/>
    <lineage>
        <taxon>Bacteria</taxon>
        <taxon>Pseudomonadati</taxon>
        <taxon>Bacteroidota</taxon>
        <taxon>Flavobacteriia</taxon>
        <taxon>Flavobacteriales</taxon>
        <taxon>Weeksellaceae</taxon>
        <taxon>Cruoricaptor</taxon>
    </lineage>
</organism>
<dbReference type="GO" id="GO:0003677">
    <property type="term" value="F:DNA binding"/>
    <property type="evidence" value="ECO:0007669"/>
    <property type="project" value="InterPro"/>
</dbReference>
<dbReference type="AlphaFoldDB" id="A0A1M6BVW1"/>
<dbReference type="PANTHER" id="PTHR47396">
    <property type="entry name" value="TYPE I RESTRICTION ENZYME ECOKI R PROTEIN"/>
    <property type="match status" value="1"/>
</dbReference>
<dbReference type="GO" id="GO:0005524">
    <property type="term" value="F:ATP binding"/>
    <property type="evidence" value="ECO:0007669"/>
    <property type="project" value="InterPro"/>
</dbReference>
<dbReference type="Gene3D" id="3.40.50.300">
    <property type="entry name" value="P-loop containing nucleotide triphosphate hydrolases"/>
    <property type="match status" value="2"/>
</dbReference>
<dbReference type="GO" id="GO:0005829">
    <property type="term" value="C:cytosol"/>
    <property type="evidence" value="ECO:0007669"/>
    <property type="project" value="TreeGrafter"/>
</dbReference>
<dbReference type="STRING" id="1118202.SAMN05443429_102134"/>
<dbReference type="GO" id="GO:0015668">
    <property type="term" value="F:type III site-specific deoxyribonuclease activity"/>
    <property type="evidence" value="ECO:0007669"/>
    <property type="project" value="InterPro"/>
</dbReference>
<gene>
    <name evidence="3" type="ORF">SAMN05443429_102134</name>
</gene>
<dbReference type="InterPro" id="IPR027417">
    <property type="entry name" value="P-loop_NTPase"/>
</dbReference>
<evidence type="ECO:0000313" key="3">
    <source>
        <dbReference type="EMBL" id="SHI52618.1"/>
    </source>
</evidence>
<accession>A0A1M6BVW1</accession>
<feature type="domain" description="Type III restriction enzyme C-terminal endonuclease" evidence="2">
    <location>
        <begin position="862"/>
        <end position="972"/>
    </location>
</feature>
<proteinExistence type="predicted"/>
<dbReference type="EMBL" id="FQYI01000002">
    <property type="protein sequence ID" value="SHI52618.1"/>
    <property type="molecule type" value="Genomic_DNA"/>
</dbReference>
<feature type="domain" description="Helicase/UvrB N-terminal" evidence="1">
    <location>
        <begin position="74"/>
        <end position="254"/>
    </location>
</feature>
<dbReference type="RefSeq" id="WP_073178240.1">
    <property type="nucleotide sequence ID" value="NZ_FQYI01000002.1"/>
</dbReference>
<sequence length="987" mass="113715">MELILKNGLEHQVKGFTAIADVFTEDSFSRNNFYYENPSLIRDKEQLAENIKIVQKRNEIPKEYRAQNGIGNHLNLDIKMETGTGKTYVYTSAIYELHKRFKINKFIIVVPTLAIKAGTKQFIEDPYAKRHFRDVCGYGSEIELLTLEAAKKKKGKQYFPSVVREFVTGSSQNTNKIYVLLTNMSLLTGSNMLTRDDYDYGVEGFYRPVDALRATKPFVIIDEPHRFSKTQKAFQFIENEFQPQALIRFGATFPQVTTGRGANKITKSDYQNLLYDLNAYQSFNQNLIKGIAKEHFEPISKKESKIKILSVESKSSARLQFIEKDRPNRSFTLSKGDSLGIISQELEGIVIDAVGTNFIELSNGQTKFSGEEFTTDIYSESYQESMLRLALDRHFEIERRNFDRRFKIKTLALFFIDDIYSYRTDEKTDKQPYLKETFERLLIEKIDSLLPALAEQENEYKEYLLATKANPGASHAGYFAQDNSNSDEAIAAEVSEILFEKKKLLSIKHPDGTLNTRRFLFSKWTLKEGWDNPNVFTIAKLRSSGSESSKIQEVGRGLRLPVDEHGNRISNEEFKLNYIIDFTEADFARKLIDEINKELPKGFAITENKLDEVAKKLSVDADDLFIELITKKYIDRNYNVNAENLDKFFEEYPDFTIGLNSGKVEDRNKKTDKKIKIRKDVYEELKTLWEAINQKYILYYDRIEDCGYLKDELLKIFQQGVFADVYMSSKREDVRMNGEGAMIVGEDSGMQYLIKKPIPYSDFLKRINRQTNIPIQLLHETLSEYASTNNIDNDKINDISAANFVKAFVEWKNTHLEGRFSYSKGNIKPRETALTYSDGSPKEEIAQGRIGTKFIDGTPTTKYLYDVYAYDSPLEKENILVDNIDEIIVYGKIPRNSISIPTVTGQTYSPDFMYVVKKADGQKVLNIIVETKDVENKTDLRGTEHAKIESAKKFFDQLTIDGYKVEFHTQLNNKKIRSIIDEVLAYD</sequence>
<dbReference type="CDD" id="cd18785">
    <property type="entry name" value="SF2_C"/>
    <property type="match status" value="1"/>
</dbReference>
<dbReference type="SUPFAM" id="SSF52540">
    <property type="entry name" value="P-loop containing nucleoside triphosphate hydrolases"/>
    <property type="match status" value="2"/>
</dbReference>
<evidence type="ECO:0000259" key="1">
    <source>
        <dbReference type="Pfam" id="PF04851"/>
    </source>
</evidence>
<dbReference type="NCBIfam" id="NF012027">
    <property type="entry name" value="PRK15483.1"/>
    <property type="match status" value="1"/>
</dbReference>
<keyword evidence="4" id="KW-1185">Reference proteome</keyword>
<dbReference type="Pfam" id="PF19778">
    <property type="entry name" value="RE_endonuc"/>
    <property type="match status" value="1"/>
</dbReference>
<dbReference type="Proteomes" id="UP000184335">
    <property type="component" value="Unassembled WGS sequence"/>
</dbReference>
<evidence type="ECO:0000259" key="2">
    <source>
        <dbReference type="Pfam" id="PF19778"/>
    </source>
</evidence>
<dbReference type="Pfam" id="PF04851">
    <property type="entry name" value="ResIII"/>
    <property type="match status" value="1"/>
</dbReference>
<dbReference type="InterPro" id="IPR045572">
    <property type="entry name" value="RE_endonuc_C"/>
</dbReference>
<dbReference type="InterPro" id="IPR006935">
    <property type="entry name" value="Helicase/UvrB_N"/>
</dbReference>
<dbReference type="OrthoDB" id="9804145at2"/>
<dbReference type="InterPro" id="IPR050742">
    <property type="entry name" value="Helicase_Restrict-Modif_Enz"/>
</dbReference>
<protein>
    <submittedName>
        <fullName evidence="3">Type III restriction enzyme</fullName>
    </submittedName>
</protein>
<name>A0A1M6BVW1_9FLAO</name>
<evidence type="ECO:0000313" key="4">
    <source>
        <dbReference type="Proteomes" id="UP000184335"/>
    </source>
</evidence>
<reference evidence="3 4" key="1">
    <citation type="submission" date="2016-11" db="EMBL/GenBank/DDBJ databases">
        <authorList>
            <person name="Jaros S."/>
            <person name="Januszkiewicz K."/>
            <person name="Wedrychowicz H."/>
        </authorList>
    </citation>
    <scope>NUCLEOTIDE SEQUENCE [LARGE SCALE GENOMIC DNA]</scope>
    <source>
        <strain evidence="3 4">DSM 25479</strain>
    </source>
</reference>
<dbReference type="PANTHER" id="PTHR47396:SF1">
    <property type="entry name" value="ATP-DEPENDENT HELICASE IRC3-RELATED"/>
    <property type="match status" value="1"/>
</dbReference>